<protein>
    <recommendedName>
        <fullName evidence="3">SMI1/KNR4 family protein</fullName>
    </recommendedName>
</protein>
<dbReference type="Proteomes" id="UP000681610">
    <property type="component" value="Unassembled WGS sequence"/>
</dbReference>
<gene>
    <name evidence="1" type="ORF">J4N46_05945</name>
</gene>
<evidence type="ECO:0008006" key="3">
    <source>
        <dbReference type="Google" id="ProtNLM"/>
    </source>
</evidence>
<evidence type="ECO:0000313" key="1">
    <source>
        <dbReference type="EMBL" id="MBO1883966.1"/>
    </source>
</evidence>
<proteinExistence type="predicted"/>
<accession>A0ABS3PX94</accession>
<evidence type="ECO:0000313" key="2">
    <source>
        <dbReference type="Proteomes" id="UP000681610"/>
    </source>
</evidence>
<name>A0ABS3PX94_9FLAO</name>
<dbReference type="EMBL" id="JAGDYP010000003">
    <property type="protein sequence ID" value="MBO1883966.1"/>
    <property type="molecule type" value="Genomic_DNA"/>
</dbReference>
<sequence length="176" mass="20313">MYSEILDVKTPVLTLNKQRIVRLGDFLIPPSYQQFSFELGYGRLLELFFTYIPMGESNYTNTLEEQNAYLKSIFQSYLTNPAPPKLLHDPVNYRLIANAEPFLFGENGEVVFWDSEHPTADGECPIYLACFPIGIYFVGNNFSEFIETLTHPTSFKNILKYYNEALPPTFEPLEIE</sequence>
<keyword evidence="2" id="KW-1185">Reference proteome</keyword>
<reference evidence="1 2" key="1">
    <citation type="submission" date="2021-03" db="EMBL/GenBank/DDBJ databases">
        <title>Isolation and description of Capnocytophaga bilenii sp. nov., a novel Capnocytophaga species, isolated from a gingivitis subject.</title>
        <authorList>
            <person name="Antezack A."/>
            <person name="Monnet-Corti V."/>
            <person name="La Scola B."/>
        </authorList>
    </citation>
    <scope>NUCLEOTIDE SEQUENCE [LARGE SCALE GENOMIC DNA]</scope>
    <source>
        <strain evidence="1 2">Marseille-Q4570</strain>
    </source>
</reference>
<organism evidence="1 2">
    <name type="scientific">Capnocytophaga bilenii</name>
    <dbReference type="NCBI Taxonomy" id="2819369"/>
    <lineage>
        <taxon>Bacteria</taxon>
        <taxon>Pseudomonadati</taxon>
        <taxon>Bacteroidota</taxon>
        <taxon>Flavobacteriia</taxon>
        <taxon>Flavobacteriales</taxon>
        <taxon>Flavobacteriaceae</taxon>
        <taxon>Capnocytophaga</taxon>
    </lineage>
</organism>
<dbReference type="RefSeq" id="WP_208058531.1">
    <property type="nucleotide sequence ID" value="NZ_CAUQMC010000066.1"/>
</dbReference>
<comment type="caution">
    <text evidence="1">The sequence shown here is derived from an EMBL/GenBank/DDBJ whole genome shotgun (WGS) entry which is preliminary data.</text>
</comment>